<evidence type="ECO:0000313" key="3">
    <source>
        <dbReference type="Proteomes" id="UP000479293"/>
    </source>
</evidence>
<gene>
    <name evidence="2" type="ORF">GBK04_29835</name>
</gene>
<sequence length="196" mass="22095">MVYNNPTPVTGAGAEATDVKEVGHNTLTIEIKYPLSEEAGFRAVLAENAGVINRVIDKMNMFQRKDKKANELRRENLIETDTNVLRTITEIKFPNAGRMLEAALYQLEVEIERRDGRKLTNIVKPTATQNDFNDVLRNRNGKSLPTSSNLVMGQWSLLSFLQQTRHTPIIPSEAKTQQSYDDSKDEGPPRKKGLKL</sequence>
<reference evidence="2 3" key="1">
    <citation type="submission" date="2019-10" db="EMBL/GenBank/DDBJ databases">
        <title>Draft Genome Sequence of Cytophagaceae sp. SJW1-29.</title>
        <authorList>
            <person name="Choi A."/>
        </authorList>
    </citation>
    <scope>NUCLEOTIDE SEQUENCE [LARGE SCALE GENOMIC DNA]</scope>
    <source>
        <strain evidence="2 3">SJW1-29</strain>
    </source>
</reference>
<keyword evidence="3" id="KW-1185">Reference proteome</keyword>
<feature type="region of interest" description="Disordered" evidence="1">
    <location>
        <begin position="171"/>
        <end position="196"/>
    </location>
</feature>
<protein>
    <submittedName>
        <fullName evidence="2">Uncharacterized protein</fullName>
    </submittedName>
</protein>
<name>A0A7C9BPD2_9BACT</name>
<proteinExistence type="predicted"/>
<dbReference type="Proteomes" id="UP000479293">
    <property type="component" value="Unassembled WGS sequence"/>
</dbReference>
<dbReference type="EMBL" id="WHLY01000004">
    <property type="protein sequence ID" value="MPR37415.1"/>
    <property type="molecule type" value="Genomic_DNA"/>
</dbReference>
<evidence type="ECO:0000313" key="2">
    <source>
        <dbReference type="EMBL" id="MPR37415.1"/>
    </source>
</evidence>
<evidence type="ECO:0000256" key="1">
    <source>
        <dbReference type="SAM" id="MobiDB-lite"/>
    </source>
</evidence>
<organism evidence="2 3">
    <name type="scientific">Salmonirosea aquatica</name>
    <dbReference type="NCBI Taxonomy" id="2654236"/>
    <lineage>
        <taxon>Bacteria</taxon>
        <taxon>Pseudomonadati</taxon>
        <taxon>Bacteroidota</taxon>
        <taxon>Cytophagia</taxon>
        <taxon>Cytophagales</taxon>
        <taxon>Spirosomataceae</taxon>
        <taxon>Salmonirosea</taxon>
    </lineage>
</organism>
<dbReference type="AlphaFoldDB" id="A0A7C9BPD2"/>
<accession>A0A7C9BPD2</accession>
<comment type="caution">
    <text evidence="2">The sequence shown here is derived from an EMBL/GenBank/DDBJ whole genome shotgun (WGS) entry which is preliminary data.</text>
</comment>